<dbReference type="EMBL" id="JRLY01000033">
    <property type="protein sequence ID" value="KGO90933.1"/>
    <property type="molecule type" value="Genomic_DNA"/>
</dbReference>
<dbReference type="NCBIfam" id="TIGR04131">
    <property type="entry name" value="Bac_Flav_CTERM"/>
    <property type="match status" value="1"/>
</dbReference>
<gene>
    <name evidence="1" type="ORF">Q766_20700</name>
</gene>
<evidence type="ECO:0000313" key="1">
    <source>
        <dbReference type="EMBL" id="KGO90933.1"/>
    </source>
</evidence>
<keyword evidence="2" id="KW-1185">Reference proteome</keyword>
<protein>
    <recommendedName>
        <fullName evidence="3">Gliding motility-associated C-terminal domain-containing protein</fullName>
    </recommendedName>
</protein>
<dbReference type="eggNOG" id="COG3291">
    <property type="taxonomic scope" value="Bacteria"/>
</dbReference>
<accession>A0A0A2MHI5</accession>
<sequence length="85" mass="9815">MVQKGISPNNDGLNDSFDLSGLDIRKLEIFNRYGKEVYSKSGYTNEWMGQTDGGDELPTGTYFFMFERNNGETQTGWIYINRQEK</sequence>
<organism evidence="1 2">
    <name type="scientific">Flavobacterium subsaxonicum WB 4.1-42 = DSM 21790</name>
    <dbReference type="NCBI Taxonomy" id="1121898"/>
    <lineage>
        <taxon>Bacteria</taxon>
        <taxon>Pseudomonadati</taxon>
        <taxon>Bacteroidota</taxon>
        <taxon>Flavobacteriia</taxon>
        <taxon>Flavobacteriales</taxon>
        <taxon>Flavobacteriaceae</taxon>
        <taxon>Flavobacterium</taxon>
    </lineage>
</organism>
<dbReference type="InterPro" id="IPR026341">
    <property type="entry name" value="T9SS_type_B"/>
</dbReference>
<proteinExistence type="predicted"/>
<dbReference type="AlphaFoldDB" id="A0A0A2MHI5"/>
<reference evidence="1 2" key="1">
    <citation type="submission" date="2013-09" db="EMBL/GenBank/DDBJ databases">
        <authorList>
            <person name="Zeng Z."/>
            <person name="Chen C."/>
        </authorList>
    </citation>
    <scope>NUCLEOTIDE SEQUENCE [LARGE SCALE GENOMIC DNA]</scope>
    <source>
        <strain evidence="1 2">WB 4.1-42</strain>
    </source>
</reference>
<evidence type="ECO:0000313" key="2">
    <source>
        <dbReference type="Proteomes" id="UP000030111"/>
    </source>
</evidence>
<comment type="caution">
    <text evidence="1">The sequence shown here is derived from an EMBL/GenBank/DDBJ whole genome shotgun (WGS) entry which is preliminary data.</text>
</comment>
<dbReference type="Proteomes" id="UP000030111">
    <property type="component" value="Unassembled WGS sequence"/>
</dbReference>
<evidence type="ECO:0008006" key="3">
    <source>
        <dbReference type="Google" id="ProtNLM"/>
    </source>
</evidence>
<name>A0A0A2MHI5_9FLAO</name>
<dbReference type="Pfam" id="PF13585">
    <property type="entry name" value="CHU_C"/>
    <property type="match status" value="1"/>
</dbReference>